<protein>
    <submittedName>
        <fullName evidence="3">Uncharacterized protein</fullName>
    </submittedName>
</protein>
<feature type="compositionally biased region" description="Basic and acidic residues" evidence="1">
    <location>
        <begin position="48"/>
        <end position="59"/>
    </location>
</feature>
<proteinExistence type="predicted"/>
<reference evidence="3" key="1">
    <citation type="submission" date="2022-11" db="UniProtKB">
        <authorList>
            <consortium name="WormBaseParasite"/>
        </authorList>
    </citation>
    <scope>IDENTIFICATION</scope>
</reference>
<evidence type="ECO:0000256" key="1">
    <source>
        <dbReference type="SAM" id="MobiDB-lite"/>
    </source>
</evidence>
<dbReference type="AlphaFoldDB" id="A0A915K9P9"/>
<dbReference type="Proteomes" id="UP000887565">
    <property type="component" value="Unplaced"/>
</dbReference>
<accession>A0A915K9P9</accession>
<evidence type="ECO:0000313" key="3">
    <source>
        <dbReference type="WBParaSite" id="nRc.2.0.1.t35422-RA"/>
    </source>
</evidence>
<organism evidence="2 3">
    <name type="scientific">Romanomermis culicivorax</name>
    <name type="common">Nematode worm</name>
    <dbReference type="NCBI Taxonomy" id="13658"/>
    <lineage>
        <taxon>Eukaryota</taxon>
        <taxon>Metazoa</taxon>
        <taxon>Ecdysozoa</taxon>
        <taxon>Nematoda</taxon>
        <taxon>Enoplea</taxon>
        <taxon>Dorylaimia</taxon>
        <taxon>Mermithida</taxon>
        <taxon>Mermithoidea</taxon>
        <taxon>Mermithidae</taxon>
        <taxon>Romanomermis</taxon>
    </lineage>
</organism>
<feature type="region of interest" description="Disordered" evidence="1">
    <location>
        <begin position="125"/>
        <end position="145"/>
    </location>
</feature>
<keyword evidence="2" id="KW-1185">Reference proteome</keyword>
<name>A0A915K9P9_ROMCU</name>
<feature type="compositionally biased region" description="Basic and acidic residues" evidence="1">
    <location>
        <begin position="135"/>
        <end position="145"/>
    </location>
</feature>
<feature type="region of interest" description="Disordered" evidence="1">
    <location>
        <begin position="37"/>
        <end position="83"/>
    </location>
</feature>
<evidence type="ECO:0000313" key="2">
    <source>
        <dbReference type="Proteomes" id="UP000887565"/>
    </source>
</evidence>
<dbReference type="WBParaSite" id="nRc.2.0.1.t35422-RA">
    <property type="protein sequence ID" value="nRc.2.0.1.t35422-RA"/>
    <property type="gene ID" value="nRc.2.0.1.g35422"/>
</dbReference>
<sequence>MTTPDGVGGAAAVVATKVLPWLSTRTAPGAAAVITGTETGMPLGSTEPDVKLPKIETRSKQQGKNNVKKESDDQKTKIKKKKYKTKTKKKYCLENGENIKLHNLSTNRHSERADRFSQEQPYGIELTENSGTAIKTDKSNIKQKI</sequence>
<feature type="compositionally biased region" description="Basic and acidic residues" evidence="1">
    <location>
        <begin position="67"/>
        <end position="76"/>
    </location>
</feature>